<dbReference type="OrthoDB" id="6373272at2759"/>
<evidence type="ECO:0000313" key="1">
    <source>
        <dbReference type="EMBL" id="ROT77072.1"/>
    </source>
</evidence>
<keyword evidence="2" id="KW-1185">Reference proteome</keyword>
<dbReference type="Proteomes" id="UP000283509">
    <property type="component" value="Unassembled WGS sequence"/>
</dbReference>
<name>A0A3R7PU24_PENVA</name>
<protein>
    <submittedName>
        <fullName evidence="1">Putative fibronectin type III domain containing protein 3C1-like</fullName>
    </submittedName>
</protein>
<reference evidence="1 2" key="2">
    <citation type="submission" date="2019-01" db="EMBL/GenBank/DDBJ databases">
        <title>The decoding of complex shrimp genome reveals the adaptation for benthos swimmer, frequently molting mechanism and breeding impact on genome.</title>
        <authorList>
            <person name="Sun Y."/>
            <person name="Gao Y."/>
            <person name="Yu Y."/>
        </authorList>
    </citation>
    <scope>NUCLEOTIDE SEQUENCE [LARGE SCALE GENOMIC DNA]</scope>
    <source>
        <tissue evidence="1">Muscle</tissue>
    </source>
</reference>
<dbReference type="EMBL" id="QCYY01001568">
    <property type="protein sequence ID" value="ROT77072.1"/>
    <property type="molecule type" value="Genomic_DNA"/>
</dbReference>
<reference evidence="1 2" key="1">
    <citation type="submission" date="2018-04" db="EMBL/GenBank/DDBJ databases">
        <authorList>
            <person name="Zhang X."/>
            <person name="Yuan J."/>
            <person name="Li F."/>
            <person name="Xiang J."/>
        </authorList>
    </citation>
    <scope>NUCLEOTIDE SEQUENCE [LARGE SCALE GENOMIC DNA]</scope>
    <source>
        <tissue evidence="1">Muscle</tissue>
    </source>
</reference>
<comment type="caution">
    <text evidence="1">The sequence shown here is derived from an EMBL/GenBank/DDBJ whole genome shotgun (WGS) entry which is preliminary data.</text>
</comment>
<proteinExistence type="predicted"/>
<evidence type="ECO:0000313" key="2">
    <source>
        <dbReference type="Proteomes" id="UP000283509"/>
    </source>
</evidence>
<sequence length="487" mass="54112">MDNTKKVTHNTGGTDYWYTIGHCHEWYTIGHEWYTIGHWHKWYTIGHWHEWYTIGHCHEWYTIGHCHEWYTIGHCHEWYTIGHWHKWYTIGHCHEWYTIGHCHEWYTIGHCHEWYTIGHWHVPLSVTGTSGTVSVTATSGTLSVTATSGTLSVTDTSGTLSVTARVVHYRSLARVVHGHCHEWSVTGTSGTLTRVYTIGHWHEWYTIGGTLVTGTHYRSLTLSVTATSGTLSVTATSGTLSVTATSGTLSVTATSGTLSVTATSGTLSVTATIGNTVGHSYDRTGEGIHGTDNVRRAEKASWVVRYRFHVPTPALWACPYSVFATRVPYTPTHPGPLCRCSLAVMVGAQGPEEYESRECGIVLYNYTREQVSSSSWFGSQGSKTFSLSYYLQGDMPTLPSGHHSLIQYCLTLGCSSIIVKESLVPVSLKRGKVVALYLGERREFPTARCHIRSKFLSGWFTVVVAPIKFSDVGMVPGVQVSGVNIQC</sequence>
<accession>A0A3R7PU24</accession>
<dbReference type="AlphaFoldDB" id="A0A3R7PU24"/>
<organism evidence="1 2">
    <name type="scientific">Penaeus vannamei</name>
    <name type="common">Whiteleg shrimp</name>
    <name type="synonym">Litopenaeus vannamei</name>
    <dbReference type="NCBI Taxonomy" id="6689"/>
    <lineage>
        <taxon>Eukaryota</taxon>
        <taxon>Metazoa</taxon>
        <taxon>Ecdysozoa</taxon>
        <taxon>Arthropoda</taxon>
        <taxon>Crustacea</taxon>
        <taxon>Multicrustacea</taxon>
        <taxon>Malacostraca</taxon>
        <taxon>Eumalacostraca</taxon>
        <taxon>Eucarida</taxon>
        <taxon>Decapoda</taxon>
        <taxon>Dendrobranchiata</taxon>
        <taxon>Penaeoidea</taxon>
        <taxon>Penaeidae</taxon>
        <taxon>Penaeus</taxon>
    </lineage>
</organism>
<gene>
    <name evidence="1" type="ORF">C7M84_004287</name>
</gene>